<feature type="non-terminal residue" evidence="1">
    <location>
        <position position="1"/>
    </location>
</feature>
<name>B9W4A7_9HYME</name>
<dbReference type="EMBL" id="FM201583">
    <property type="protein sequence ID" value="CAR40191.1"/>
    <property type="molecule type" value="mRNA"/>
</dbReference>
<gene>
    <name evidence="1" type="primary">vp91</name>
</gene>
<organism evidence="1">
    <name type="scientific">Chelonus inanitus</name>
    <dbReference type="NCBI Taxonomy" id="49201"/>
    <lineage>
        <taxon>Eukaryota</taxon>
        <taxon>Metazoa</taxon>
        <taxon>Ecdysozoa</taxon>
        <taxon>Arthropoda</taxon>
        <taxon>Hexapoda</taxon>
        <taxon>Insecta</taxon>
        <taxon>Pterygota</taxon>
        <taxon>Neoptera</taxon>
        <taxon>Endopterygota</taxon>
        <taxon>Hymenoptera</taxon>
        <taxon>Apocrita</taxon>
        <taxon>Ichneumonoidea</taxon>
        <taxon>Braconidae</taxon>
        <taxon>Cheloninae</taxon>
        <taxon>Chelonus</taxon>
    </lineage>
</organism>
<sequence length="254" mass="30030">FDVCENREDNSVHRFLINDESDEPLEQDEYYICKDRKSEKRKCGPNHKVNPNFEHAAGLICIPLNHCDTNHDFYFRINNDSYGYCRTHVEYMVSCDGKGIFYMPDKSIECRNEKCLEPNKILIYNDSIFNYSYGIESCFDGNSPKKISCDEMFKELQPVSKISNIAFPRTEINRPPELGRRLIEYFEDHEIMVPTKFYYDQDTEKCEPFKPNNIIQFLIDKKMIKDDAVIYKSTSHGMKILPFRLRDDVMMLNL</sequence>
<accession>B9W4A7</accession>
<evidence type="ECO:0000313" key="1">
    <source>
        <dbReference type="EMBL" id="CAR40191.1"/>
    </source>
</evidence>
<dbReference type="AlphaFoldDB" id="B9W4A7"/>
<reference evidence="1" key="1">
    <citation type="journal article" date="2009" name="Science">
        <title>Polydnaviruses of Braconid Wasps Derive from an Ancestral Nudivirus.</title>
        <authorList>
            <person name="Bezier A."/>
            <person name="Annaheim M."/>
            <person name="Herbiniere J."/>
            <person name="Wetterwald C."/>
            <person name="Gyapay G."/>
            <person name="Bernard-Samain S."/>
            <person name="Wincker P."/>
            <person name="Roditi I."/>
            <person name="Heller M."/>
            <person name="Belgahzi M."/>
            <person name="Pfister-Wilhem R."/>
            <person name="Periquet G."/>
            <person name="Dupuy C."/>
            <person name="Huguet E."/>
            <person name="Volkoff A.N."/>
            <person name="Lanzrein B."/>
            <person name="Drezen J.M."/>
        </authorList>
    </citation>
    <scope>NUCLEOTIDE SEQUENCE</scope>
    <source>
        <tissue evidence="1">Ovary</tissue>
    </source>
</reference>
<protein>
    <submittedName>
        <fullName evidence="1">Putative VP91 capsid protein</fullName>
    </submittedName>
</protein>
<proteinExistence type="evidence at transcript level"/>